<name>A0A151J3P6_9HYME</name>
<dbReference type="InterPro" id="IPR001878">
    <property type="entry name" value="Znf_CCHC"/>
</dbReference>
<reference evidence="3 4" key="1">
    <citation type="submission" date="2015-09" db="EMBL/GenBank/DDBJ databases">
        <title>Trachymyrmex cornetzi WGS genome.</title>
        <authorList>
            <person name="Nygaard S."/>
            <person name="Hu H."/>
            <person name="Boomsma J."/>
            <person name="Zhang G."/>
        </authorList>
    </citation>
    <scope>NUCLEOTIDE SEQUENCE [LARGE SCALE GENOMIC DNA]</scope>
    <source>
        <strain evidence="3">Tcor2-1</strain>
        <tissue evidence="3">Whole body</tissue>
    </source>
</reference>
<evidence type="ECO:0000256" key="1">
    <source>
        <dbReference type="SAM" id="MobiDB-lite"/>
    </source>
</evidence>
<organism evidence="3 4">
    <name type="scientific">Trachymyrmex cornetzi</name>
    <dbReference type="NCBI Taxonomy" id="471704"/>
    <lineage>
        <taxon>Eukaryota</taxon>
        <taxon>Metazoa</taxon>
        <taxon>Ecdysozoa</taxon>
        <taxon>Arthropoda</taxon>
        <taxon>Hexapoda</taxon>
        <taxon>Insecta</taxon>
        <taxon>Pterygota</taxon>
        <taxon>Neoptera</taxon>
        <taxon>Endopterygota</taxon>
        <taxon>Hymenoptera</taxon>
        <taxon>Apocrita</taxon>
        <taxon>Aculeata</taxon>
        <taxon>Formicoidea</taxon>
        <taxon>Formicidae</taxon>
        <taxon>Myrmicinae</taxon>
        <taxon>Trachymyrmex</taxon>
    </lineage>
</organism>
<sequence length="284" mass="31112">MNTRNSGDKSEVENLYKTAIEILSKLKSNTQNTLHASTPLKSSESTFGTAGFSLDESEISDKTLVFDSSADSEDIATQPVRDSSDITSKRQTFVAIPKSKGPDGTMTHPNLFATLKYAVEAVPFFDGKNIPLNYFIEGCEEAKSMLPDEAESGLKPEIEQRIARTLGVQETVTDALRIERELHSMTDLRQNQENISIVCQICNNFGHNARDCRSKIGQNAASSNSLFCRYCKGQGHLLESCELRIASNNRRKINEQGNSDSPSKSGVPQGSEGVSHPSTSKKAQ</sequence>
<evidence type="ECO:0000259" key="2">
    <source>
        <dbReference type="SMART" id="SM00343"/>
    </source>
</evidence>
<dbReference type="Proteomes" id="UP000078492">
    <property type="component" value="Unassembled WGS sequence"/>
</dbReference>
<feature type="domain" description="CCHC-type" evidence="2">
    <location>
        <begin position="227"/>
        <end position="243"/>
    </location>
</feature>
<keyword evidence="4" id="KW-1185">Reference proteome</keyword>
<proteinExistence type="predicted"/>
<dbReference type="SMART" id="SM00343">
    <property type="entry name" value="ZnF_C2HC"/>
    <property type="match status" value="2"/>
</dbReference>
<dbReference type="SUPFAM" id="SSF57756">
    <property type="entry name" value="Retrovirus zinc finger-like domains"/>
    <property type="match status" value="1"/>
</dbReference>
<dbReference type="GO" id="GO:0008270">
    <property type="term" value="F:zinc ion binding"/>
    <property type="evidence" value="ECO:0007669"/>
    <property type="project" value="InterPro"/>
</dbReference>
<dbReference type="AlphaFoldDB" id="A0A151J3P6"/>
<dbReference type="EMBL" id="KQ980272">
    <property type="protein sequence ID" value="KYN17051.1"/>
    <property type="molecule type" value="Genomic_DNA"/>
</dbReference>
<dbReference type="GO" id="GO:0003676">
    <property type="term" value="F:nucleic acid binding"/>
    <property type="evidence" value="ECO:0007669"/>
    <property type="project" value="InterPro"/>
</dbReference>
<dbReference type="InterPro" id="IPR036875">
    <property type="entry name" value="Znf_CCHC_sf"/>
</dbReference>
<feature type="compositionally biased region" description="Polar residues" evidence="1">
    <location>
        <begin position="255"/>
        <end position="268"/>
    </location>
</feature>
<dbReference type="STRING" id="471704.A0A151J3P6"/>
<evidence type="ECO:0000313" key="3">
    <source>
        <dbReference type="EMBL" id="KYN17051.1"/>
    </source>
</evidence>
<feature type="region of interest" description="Disordered" evidence="1">
    <location>
        <begin position="252"/>
        <end position="284"/>
    </location>
</feature>
<accession>A0A151J3P6</accession>
<gene>
    <name evidence="3" type="ORF">ALC57_10688</name>
</gene>
<dbReference type="Gene3D" id="4.10.60.10">
    <property type="entry name" value="Zinc finger, CCHC-type"/>
    <property type="match status" value="1"/>
</dbReference>
<protein>
    <recommendedName>
        <fullName evidence="2">CCHC-type domain-containing protein</fullName>
    </recommendedName>
</protein>
<feature type="domain" description="CCHC-type" evidence="2">
    <location>
        <begin position="198"/>
        <end position="214"/>
    </location>
</feature>
<evidence type="ECO:0000313" key="4">
    <source>
        <dbReference type="Proteomes" id="UP000078492"/>
    </source>
</evidence>